<dbReference type="Proteomes" id="UP000709351">
    <property type="component" value="Unassembled WGS sequence"/>
</dbReference>
<accession>A0A930DQG4</accession>
<protein>
    <submittedName>
        <fullName evidence="1">Alpha/beta hydrolase</fullName>
    </submittedName>
</protein>
<dbReference type="AlphaFoldDB" id="A0A930DQG4"/>
<sequence length="46" mass="5568">MSFTKRTAVLTGEEKRSYREKYGEYIRYKNIPYPSAYPYNSFDAYL</sequence>
<keyword evidence="1" id="KW-0378">Hydrolase</keyword>
<gene>
    <name evidence="1" type="ORF">HXM93_06990</name>
</gene>
<evidence type="ECO:0000313" key="1">
    <source>
        <dbReference type="EMBL" id="MBF1284256.1"/>
    </source>
</evidence>
<feature type="non-terminal residue" evidence="1">
    <location>
        <position position="46"/>
    </location>
</feature>
<reference evidence="1" key="1">
    <citation type="submission" date="2020-04" db="EMBL/GenBank/DDBJ databases">
        <title>Deep metagenomics examines the oral microbiome during advanced dental caries in children, revealing novel taxa and co-occurrences with host molecules.</title>
        <authorList>
            <person name="Baker J.L."/>
            <person name="Morton J.T."/>
            <person name="Dinis M."/>
            <person name="Alvarez R."/>
            <person name="Tran N.C."/>
            <person name="Knight R."/>
            <person name="Edlund A."/>
        </authorList>
    </citation>
    <scope>NUCLEOTIDE SEQUENCE</scope>
    <source>
        <strain evidence="1">JCVI_24_bin.2</strain>
    </source>
</reference>
<proteinExistence type="predicted"/>
<name>A0A930DQG4_9FIRM</name>
<comment type="caution">
    <text evidence="1">The sequence shown here is derived from an EMBL/GenBank/DDBJ whole genome shotgun (WGS) entry which is preliminary data.</text>
</comment>
<organism evidence="1 2">
    <name type="scientific">Oribacterium parvum</name>
    <dbReference type="NCBI Taxonomy" id="1501329"/>
    <lineage>
        <taxon>Bacteria</taxon>
        <taxon>Bacillati</taxon>
        <taxon>Bacillota</taxon>
        <taxon>Clostridia</taxon>
        <taxon>Lachnospirales</taxon>
        <taxon>Lachnospiraceae</taxon>
        <taxon>Oribacterium</taxon>
    </lineage>
</organism>
<evidence type="ECO:0000313" key="2">
    <source>
        <dbReference type="Proteomes" id="UP000709351"/>
    </source>
</evidence>
<dbReference type="GO" id="GO:0016787">
    <property type="term" value="F:hydrolase activity"/>
    <property type="evidence" value="ECO:0007669"/>
    <property type="project" value="UniProtKB-KW"/>
</dbReference>
<dbReference type="EMBL" id="JABZRD010000435">
    <property type="protein sequence ID" value="MBF1284256.1"/>
    <property type="molecule type" value="Genomic_DNA"/>
</dbReference>